<dbReference type="InterPro" id="IPR002477">
    <property type="entry name" value="Peptidoglycan-bd-like"/>
</dbReference>
<comment type="caution">
    <text evidence="2">The sequence shown here is derived from an EMBL/GenBank/DDBJ whole genome shotgun (WGS) entry which is preliminary data.</text>
</comment>
<dbReference type="RefSeq" id="WP_198122942.1">
    <property type="nucleotide sequence ID" value="NZ_JAECZC010000002.1"/>
</dbReference>
<feature type="domain" description="Peptidoglycan binding-like" evidence="1">
    <location>
        <begin position="21"/>
        <end position="72"/>
    </location>
</feature>
<dbReference type="InterPro" id="IPR036365">
    <property type="entry name" value="PGBD-like_sf"/>
</dbReference>
<keyword evidence="3" id="KW-1185">Reference proteome</keyword>
<reference evidence="2 3" key="1">
    <citation type="journal article" date="2021" name="Int. J. Syst. Evol. Microbiol.">
        <title>Amazonocrinis nigriterrae gen. nov., sp. nov., Atlanticothrix silvestris gen. nov., sp. nov. and Dendronalium phyllosphericum gen. nov., sp. nov., nostocacean cyanobacteria from Brazilian environments.</title>
        <authorList>
            <person name="Alvarenga D.O."/>
            <person name="Andreote A.P.D."/>
            <person name="Branco L.H.Z."/>
            <person name="Delbaje E."/>
            <person name="Cruz R.B."/>
            <person name="Varani A.M."/>
            <person name="Fiore M.F."/>
        </authorList>
    </citation>
    <scope>NUCLEOTIDE SEQUENCE [LARGE SCALE GENOMIC DNA]</scope>
    <source>
        <strain evidence="2 3">CENA67</strain>
    </source>
</reference>
<dbReference type="Gene3D" id="1.10.101.10">
    <property type="entry name" value="PGBD-like superfamily/PGBD"/>
    <property type="match status" value="1"/>
</dbReference>
<dbReference type="Pfam" id="PF01471">
    <property type="entry name" value="PG_binding_1"/>
    <property type="match status" value="1"/>
</dbReference>
<dbReference type="InterPro" id="IPR036366">
    <property type="entry name" value="PGBDSf"/>
</dbReference>
<name>A0A8J7HKN5_9NOST</name>
<dbReference type="AlphaFoldDB" id="A0A8J7HKN5"/>
<dbReference type="SUPFAM" id="SSF55166">
    <property type="entry name" value="Hedgehog/DD-peptidase"/>
    <property type="match status" value="1"/>
</dbReference>
<accession>A0A8J7HKN5</accession>
<proteinExistence type="predicted"/>
<dbReference type="Proteomes" id="UP000632766">
    <property type="component" value="Unassembled WGS sequence"/>
</dbReference>
<dbReference type="EMBL" id="JAECZC010000002">
    <property type="protein sequence ID" value="MBH8560892.1"/>
    <property type="molecule type" value="Genomic_DNA"/>
</dbReference>
<protein>
    <submittedName>
        <fullName evidence="2">Peptidoglycan-binding protein</fullName>
    </submittedName>
</protein>
<evidence type="ECO:0000313" key="2">
    <source>
        <dbReference type="EMBL" id="MBH8560892.1"/>
    </source>
</evidence>
<evidence type="ECO:0000259" key="1">
    <source>
        <dbReference type="Pfam" id="PF01471"/>
    </source>
</evidence>
<organism evidence="2 3">
    <name type="scientific">Amazonocrinis nigriterrae CENA67</name>
    <dbReference type="NCBI Taxonomy" id="2794033"/>
    <lineage>
        <taxon>Bacteria</taxon>
        <taxon>Bacillati</taxon>
        <taxon>Cyanobacteriota</taxon>
        <taxon>Cyanophyceae</taxon>
        <taxon>Nostocales</taxon>
        <taxon>Nostocaceae</taxon>
        <taxon>Amazonocrinis</taxon>
        <taxon>Amazonocrinis nigriterrae</taxon>
    </lineage>
</organism>
<sequence length="361" mass="40178">MSFKPEALQLPTLKKGSQGLTVTAWQQFLLDHDFPIAAVDGDFGNITNNATREYQTKNKLTPTGIVDNATYKKALEQGFAIYFAFYTKATNKLLAYLNLGEAEVKDLQKSLTAIATLNPPLVVDGDFGIISTRGLAETYKKRDVRFTAELAQQLSDATKTKLGSDLELALDSLTKYAKKLRERLSGKNWINFFPDSDSIEDLASPFRQKVQAFEKALRNAGATISIASGFRPPERAYLMHYAFQLINSNEIEPQDVPPMPNVDINWVHYTKIASIQAAKEMVSAYDIAYQPALTSRHTKGLAIDWEITWSGTLNIKNASGTTISIGEPRTSYENSTLWQVGRSYGVIKLIGDRPHWSTDGH</sequence>
<dbReference type="SUPFAM" id="SSF47090">
    <property type="entry name" value="PGBD-like"/>
    <property type="match status" value="1"/>
</dbReference>
<evidence type="ECO:0000313" key="3">
    <source>
        <dbReference type="Proteomes" id="UP000632766"/>
    </source>
</evidence>
<dbReference type="InterPro" id="IPR009045">
    <property type="entry name" value="Zn_M74/Hedgehog-like"/>
</dbReference>
<gene>
    <name evidence="2" type="ORF">I8748_01635</name>
</gene>